<reference evidence="1 2" key="1">
    <citation type="journal article" date="2014" name="Agronomy (Basel)">
        <title>A Draft Genome Sequence for Ensete ventricosum, the Drought-Tolerant Tree Against Hunger.</title>
        <authorList>
            <person name="Harrison J."/>
            <person name="Moore K.A."/>
            <person name="Paszkiewicz K."/>
            <person name="Jones T."/>
            <person name="Grant M."/>
            <person name="Ambacheew D."/>
            <person name="Muzemil S."/>
            <person name="Studholme D.J."/>
        </authorList>
    </citation>
    <scope>NUCLEOTIDE SEQUENCE [LARGE SCALE GENOMIC DNA]</scope>
</reference>
<organism evidence="1 2">
    <name type="scientific">Ensete ventricosum</name>
    <name type="common">Abyssinian banana</name>
    <name type="synonym">Musa ensete</name>
    <dbReference type="NCBI Taxonomy" id="4639"/>
    <lineage>
        <taxon>Eukaryota</taxon>
        <taxon>Viridiplantae</taxon>
        <taxon>Streptophyta</taxon>
        <taxon>Embryophyta</taxon>
        <taxon>Tracheophyta</taxon>
        <taxon>Spermatophyta</taxon>
        <taxon>Magnoliopsida</taxon>
        <taxon>Liliopsida</taxon>
        <taxon>Zingiberales</taxon>
        <taxon>Musaceae</taxon>
        <taxon>Ensete</taxon>
    </lineage>
</organism>
<evidence type="ECO:0000313" key="2">
    <source>
        <dbReference type="Proteomes" id="UP000287651"/>
    </source>
</evidence>
<comment type="caution">
    <text evidence="1">The sequence shown here is derived from an EMBL/GenBank/DDBJ whole genome shotgun (WGS) entry which is preliminary data.</text>
</comment>
<dbReference type="Proteomes" id="UP000287651">
    <property type="component" value="Unassembled WGS sequence"/>
</dbReference>
<proteinExistence type="predicted"/>
<name>A0A427AMQ5_ENSVE</name>
<sequence>SAMAFRDAYESMGLDFSGMRSVTMQKIWHLIQVCLCCYLVERVLPAALGGAVGNLEKIQAFLRVHSITSLSFSHMFSM</sequence>
<protein>
    <submittedName>
        <fullName evidence="1">Uncharacterized protein</fullName>
    </submittedName>
</protein>
<gene>
    <name evidence="1" type="ORF">B296_00005378</name>
</gene>
<dbReference type="EMBL" id="AMZH03001921">
    <property type="protein sequence ID" value="RRT77476.1"/>
    <property type="molecule type" value="Genomic_DNA"/>
</dbReference>
<accession>A0A427AMQ5</accession>
<evidence type="ECO:0000313" key="1">
    <source>
        <dbReference type="EMBL" id="RRT77476.1"/>
    </source>
</evidence>
<dbReference type="AlphaFoldDB" id="A0A427AMQ5"/>
<feature type="non-terminal residue" evidence="1">
    <location>
        <position position="1"/>
    </location>
</feature>